<gene>
    <name evidence="8" type="ordered locus">Tfu_0444</name>
</gene>
<dbReference type="Pfam" id="PF08495">
    <property type="entry name" value="FIST"/>
    <property type="match status" value="1"/>
</dbReference>
<evidence type="ECO:0008006" key="9">
    <source>
        <dbReference type="Google" id="ProtNLM"/>
    </source>
</evidence>
<evidence type="ECO:0000259" key="7">
    <source>
        <dbReference type="SMART" id="SM01204"/>
    </source>
</evidence>
<evidence type="ECO:0000313" key="8">
    <source>
        <dbReference type="EMBL" id="AAZ54482.1"/>
    </source>
</evidence>
<dbReference type="PIRSF" id="PIRSF018953">
    <property type="entry name" value="UCP018953"/>
    <property type="match status" value="1"/>
</dbReference>
<feature type="domain" description="FIST" evidence="6">
    <location>
        <begin position="58"/>
        <end position="249"/>
    </location>
</feature>
<keyword evidence="3" id="KW-0812">Transmembrane</keyword>
<dbReference type="Pfam" id="PF10442">
    <property type="entry name" value="FIST_C"/>
    <property type="match status" value="1"/>
</dbReference>
<dbReference type="PANTHER" id="PTHR14939:SF5">
    <property type="entry name" value="F-BOX ONLY PROTEIN 22"/>
    <property type="match status" value="1"/>
</dbReference>
<dbReference type="PANTHER" id="PTHR14939">
    <property type="entry name" value="F-BOX ONLY PROTEIN 22"/>
    <property type="match status" value="1"/>
</dbReference>
<accession>Q47ST5</accession>
<keyword evidence="5" id="KW-0472">Membrane</keyword>
<evidence type="ECO:0000256" key="3">
    <source>
        <dbReference type="ARBA" id="ARBA00022692"/>
    </source>
</evidence>
<keyword evidence="2" id="KW-1003">Cell membrane</keyword>
<dbReference type="InterPro" id="IPR019494">
    <property type="entry name" value="FIST_C"/>
</dbReference>
<reference evidence="8" key="1">
    <citation type="submission" date="2005-07" db="EMBL/GenBank/DDBJ databases">
        <title>Complete sequence of Thermobifida fusca YX.</title>
        <authorList>
            <consortium name="US DOE Joint Genome Institute"/>
            <person name="Copeland A."/>
            <person name="Lucas S."/>
            <person name="Lapidus A."/>
            <person name="Barry K."/>
            <person name="Detter J.C."/>
            <person name="Glavina T."/>
            <person name="Hammon N."/>
            <person name="Israni S."/>
            <person name="Pitluck S."/>
            <person name="Di Bartolo G."/>
            <person name="Chain P."/>
            <person name="Schmutz J."/>
            <person name="Larimer F."/>
            <person name="Land M."/>
            <person name="Lykidis A."/>
            <person name="Richardson P."/>
        </authorList>
    </citation>
    <scope>NUCLEOTIDE SEQUENCE</scope>
    <source>
        <strain evidence="8">YX</strain>
    </source>
</reference>
<keyword evidence="4" id="KW-1133">Transmembrane helix</keyword>
<comment type="subcellular location">
    <subcellularLocation>
        <location evidence="1">Cell membrane</location>
        <topology evidence="1">Multi-pass membrane protein</topology>
    </subcellularLocation>
</comment>
<dbReference type="KEGG" id="tfu:Tfu_0444"/>
<dbReference type="GO" id="GO:0005886">
    <property type="term" value="C:plasma membrane"/>
    <property type="evidence" value="ECO:0007669"/>
    <property type="project" value="UniProtKB-SubCell"/>
</dbReference>
<dbReference type="EMBL" id="CP000088">
    <property type="protein sequence ID" value="AAZ54482.1"/>
    <property type="molecule type" value="Genomic_DNA"/>
</dbReference>
<name>Q47ST5_THEFY</name>
<evidence type="ECO:0000259" key="6">
    <source>
        <dbReference type="SMART" id="SM00897"/>
    </source>
</evidence>
<proteinExistence type="predicted"/>
<organism evidence="8">
    <name type="scientific">Thermobifida fusca (strain YX)</name>
    <dbReference type="NCBI Taxonomy" id="269800"/>
    <lineage>
        <taxon>Bacteria</taxon>
        <taxon>Bacillati</taxon>
        <taxon>Actinomycetota</taxon>
        <taxon>Actinomycetes</taxon>
        <taxon>Streptosporangiales</taxon>
        <taxon>Nocardiopsidaceae</taxon>
        <taxon>Thermobifida</taxon>
    </lineage>
</organism>
<dbReference type="InterPro" id="IPR016741">
    <property type="entry name" value="UCP018953"/>
</dbReference>
<dbReference type="AlphaFoldDB" id="Q47ST5"/>
<dbReference type="SMART" id="SM01204">
    <property type="entry name" value="FIST_C"/>
    <property type="match status" value="1"/>
</dbReference>
<evidence type="ECO:0000256" key="2">
    <source>
        <dbReference type="ARBA" id="ARBA00022475"/>
    </source>
</evidence>
<evidence type="ECO:0000256" key="4">
    <source>
        <dbReference type="ARBA" id="ARBA00022989"/>
    </source>
</evidence>
<protein>
    <recommendedName>
        <fullName evidence="9">Histidine kinase</fullName>
    </recommendedName>
</protein>
<dbReference type="STRING" id="269800.Tfu_0444"/>
<dbReference type="HOGENOM" id="CLU_055814_1_0_11"/>
<feature type="domain" description="FIST C-domain" evidence="7">
    <location>
        <begin position="250"/>
        <end position="394"/>
    </location>
</feature>
<sequence length="412" mass="42512">MQGEPATRENGDARERPLTVDGEEATVTRFSDALATGVDLVSAAERATRQALERLDGPADLVCVFVSGIDPEEVALAGERAMALAEGATTIGCSAGGVIGGGRGTEGQGAVSVWAAMLPGVTMTPFELAAIAEGDQLAVIGVLEPTPADQAALLLANPYVFPTHTFVEHSNTILDGLPIVGGLADGTYGGDSVRLFLQGETVQAGAVGLLFGGNGVLGTVVSQGCRPIGPSMVVTKAEDNVLIELAGTPAYAKLESIVSALPPEEQQLVADGLHIGIAIDEYADRHESGDFLIRGVLDADPEQSTITIGDVVDVGQTVRFQVRDQATADSDLLERLRLFAHDTGGTAEGALLFSCNGRGSGMFPSADHDVRRVQQILGIDAVGGFFAAGEIGPVAGRNHLHGFTACMLAFRG</sequence>
<dbReference type="SMART" id="SM00897">
    <property type="entry name" value="FIST"/>
    <property type="match status" value="1"/>
</dbReference>
<dbReference type="InterPro" id="IPR013702">
    <property type="entry name" value="FIST_domain_N"/>
</dbReference>
<evidence type="ECO:0000256" key="1">
    <source>
        <dbReference type="ARBA" id="ARBA00004651"/>
    </source>
</evidence>
<evidence type="ECO:0000256" key="5">
    <source>
        <dbReference type="ARBA" id="ARBA00023136"/>
    </source>
</evidence>
<dbReference type="eggNOG" id="COG4398">
    <property type="taxonomic scope" value="Bacteria"/>
</dbReference>